<keyword evidence="8" id="KW-0812">Transmembrane</keyword>
<dbReference type="Gene3D" id="3.30.70.360">
    <property type="match status" value="1"/>
</dbReference>
<keyword evidence="3 7" id="KW-0479">Metal-binding</keyword>
<evidence type="ECO:0000256" key="4">
    <source>
        <dbReference type="ARBA" id="ARBA00022801"/>
    </source>
</evidence>
<dbReference type="GO" id="GO:0000328">
    <property type="term" value="C:fungal-type vacuole lumen"/>
    <property type="evidence" value="ECO:0007669"/>
    <property type="project" value="TreeGrafter"/>
</dbReference>
<dbReference type="InterPro" id="IPR011650">
    <property type="entry name" value="Peptidase_M20_dimer"/>
</dbReference>
<comment type="similarity">
    <text evidence="1">Belongs to the peptidase M20A family.</text>
</comment>
<feature type="binding site" evidence="7">
    <location>
        <position position="195"/>
    </location>
    <ligand>
        <name>Zn(2+)</name>
        <dbReference type="ChEBI" id="CHEBI:29105"/>
        <label>2</label>
    </ligand>
</feature>
<feature type="binding site" evidence="7">
    <location>
        <position position="161"/>
    </location>
    <ligand>
        <name>Zn(2+)</name>
        <dbReference type="ChEBI" id="CHEBI:29105"/>
        <label>2</label>
    </ligand>
</feature>
<dbReference type="KEGG" id="abp:AGABI1DRAFT106116"/>
<evidence type="ECO:0000256" key="1">
    <source>
        <dbReference type="ARBA" id="ARBA00006247"/>
    </source>
</evidence>
<dbReference type="PIRSF" id="PIRSF037217">
    <property type="entry name" value="Carboxypeptidase_S"/>
    <property type="match status" value="1"/>
</dbReference>
<dbReference type="STRING" id="597362.K5X946"/>
<feature type="binding site" evidence="7">
    <location>
        <position position="230"/>
    </location>
    <ligand>
        <name>Zn(2+)</name>
        <dbReference type="ChEBI" id="CHEBI:29105"/>
        <label>1</label>
    </ligand>
</feature>
<proteinExistence type="inferred from homology"/>
<keyword evidence="8" id="KW-0472">Membrane</keyword>
<feature type="binding site" evidence="7">
    <location>
        <position position="258"/>
    </location>
    <ligand>
        <name>Zn(2+)</name>
        <dbReference type="ChEBI" id="CHEBI:29105"/>
        <label>2</label>
    </ligand>
</feature>
<feature type="domain" description="Peptidase M20 dimerisation" evidence="9">
    <location>
        <begin position="277"/>
        <end position="433"/>
    </location>
</feature>
<protein>
    <recommendedName>
        <fullName evidence="9">Peptidase M20 dimerisation domain-containing protein</fullName>
    </recommendedName>
</protein>
<dbReference type="OMA" id="HEDERWK"/>
<evidence type="ECO:0000256" key="8">
    <source>
        <dbReference type="SAM" id="Phobius"/>
    </source>
</evidence>
<dbReference type="CDD" id="cd05674">
    <property type="entry name" value="M20_yscS"/>
    <property type="match status" value="1"/>
</dbReference>
<dbReference type="GO" id="GO:0004181">
    <property type="term" value="F:metallocarboxypeptidase activity"/>
    <property type="evidence" value="ECO:0007669"/>
    <property type="project" value="InterPro"/>
</dbReference>
<dbReference type="PANTHER" id="PTHR45962">
    <property type="entry name" value="N-FATTY-ACYL-AMINO ACID SYNTHASE/HYDROLASE PM20D1"/>
    <property type="match status" value="1"/>
</dbReference>
<dbReference type="Gene3D" id="1.10.150.900">
    <property type="match status" value="1"/>
</dbReference>
<dbReference type="Pfam" id="PF07687">
    <property type="entry name" value="M20_dimer"/>
    <property type="match status" value="1"/>
</dbReference>
<evidence type="ECO:0000313" key="11">
    <source>
        <dbReference type="Proteomes" id="UP000008493"/>
    </source>
</evidence>
<dbReference type="AlphaFoldDB" id="K5X946"/>
<dbReference type="InterPro" id="IPR002933">
    <property type="entry name" value="Peptidase_M20"/>
</dbReference>
<evidence type="ECO:0000256" key="2">
    <source>
        <dbReference type="ARBA" id="ARBA00022670"/>
    </source>
</evidence>
<dbReference type="PANTHER" id="PTHR45962:SF1">
    <property type="entry name" value="N-FATTY-ACYL-AMINO ACID SYNTHASE_HYDROLASE PM20D1"/>
    <property type="match status" value="1"/>
</dbReference>
<dbReference type="Gene3D" id="3.40.630.10">
    <property type="entry name" value="Zn peptidases"/>
    <property type="match status" value="1"/>
</dbReference>
<dbReference type="HOGENOM" id="CLU_021802_11_0_1"/>
<gene>
    <name evidence="10" type="ORF">AGABI1DRAFT_106116</name>
</gene>
<evidence type="ECO:0000259" key="9">
    <source>
        <dbReference type="Pfam" id="PF07687"/>
    </source>
</evidence>
<dbReference type="FunFam" id="3.40.630.10:FF:000027">
    <property type="entry name" value="N-fatty-acyl-amino acid synthase/hydrolase PM20D1"/>
    <property type="match status" value="1"/>
</dbReference>
<dbReference type="PROSITE" id="PS00759">
    <property type="entry name" value="ARGE_DAPE_CPG2_2"/>
    <property type="match status" value="1"/>
</dbReference>
<feature type="binding site" evidence="7">
    <location>
        <position position="195"/>
    </location>
    <ligand>
        <name>Zn(2+)</name>
        <dbReference type="ChEBI" id="CHEBI:29105"/>
        <label>1</label>
    </ligand>
</feature>
<dbReference type="InterPro" id="IPR017141">
    <property type="entry name" value="Pept_M20_carboxypep"/>
</dbReference>
<dbReference type="InterPro" id="IPR047177">
    <property type="entry name" value="Pept_M20A"/>
</dbReference>
<evidence type="ECO:0000256" key="6">
    <source>
        <dbReference type="PIRSR" id="PIRSR037217-1"/>
    </source>
</evidence>
<evidence type="ECO:0000256" key="7">
    <source>
        <dbReference type="PIRSR" id="PIRSR037217-2"/>
    </source>
</evidence>
<dbReference type="GeneID" id="18822240"/>
<evidence type="ECO:0000256" key="3">
    <source>
        <dbReference type="ARBA" id="ARBA00022723"/>
    </source>
</evidence>
<dbReference type="SUPFAM" id="SSF53187">
    <property type="entry name" value="Zn-dependent exopeptidases"/>
    <property type="match status" value="1"/>
</dbReference>
<reference evidence="11" key="1">
    <citation type="journal article" date="2012" name="Proc. Natl. Acad. Sci. U.S.A.">
        <title>Genome sequence of the button mushroom Agaricus bisporus reveals mechanisms governing adaptation to a humic-rich ecological niche.</title>
        <authorList>
            <person name="Morin E."/>
            <person name="Kohler A."/>
            <person name="Baker A.R."/>
            <person name="Foulongne-Oriol M."/>
            <person name="Lombard V."/>
            <person name="Nagy L.G."/>
            <person name="Ohm R.A."/>
            <person name="Patyshakuliyeva A."/>
            <person name="Brun A."/>
            <person name="Aerts A.L."/>
            <person name="Bailey A.M."/>
            <person name="Billette C."/>
            <person name="Coutinho P.M."/>
            <person name="Deakin G."/>
            <person name="Doddapaneni H."/>
            <person name="Floudas D."/>
            <person name="Grimwood J."/>
            <person name="Hilden K."/>
            <person name="Kuees U."/>
            <person name="LaButti K.M."/>
            <person name="Lapidus A."/>
            <person name="Lindquist E.A."/>
            <person name="Lucas S.M."/>
            <person name="Murat C."/>
            <person name="Riley R.W."/>
            <person name="Salamov A.A."/>
            <person name="Schmutz J."/>
            <person name="Subramanian V."/>
            <person name="Woesten H.A.B."/>
            <person name="Xu J."/>
            <person name="Eastwood D.C."/>
            <person name="Foster G.D."/>
            <person name="Sonnenberg A.S."/>
            <person name="Cullen D."/>
            <person name="de Vries R.P."/>
            <person name="Lundell T."/>
            <person name="Hibbett D.S."/>
            <person name="Henrissat B."/>
            <person name="Burton K.S."/>
            <person name="Kerrigan R.W."/>
            <person name="Challen M.P."/>
            <person name="Grigoriev I.V."/>
            <person name="Martin F."/>
        </authorList>
    </citation>
    <scope>NUCLEOTIDE SEQUENCE [LARGE SCALE GENOMIC DNA]</scope>
    <source>
        <strain evidence="11">JB137-S8 / ATCC MYA-4627 / FGSC 10392</strain>
    </source>
</reference>
<dbReference type="GO" id="GO:0046872">
    <property type="term" value="F:metal ion binding"/>
    <property type="evidence" value="ECO:0007669"/>
    <property type="project" value="UniProtKB-KW"/>
</dbReference>
<dbReference type="RefSeq" id="XP_007329081.1">
    <property type="nucleotide sequence ID" value="XM_007329019.1"/>
</dbReference>
<feature type="binding site" evidence="7">
    <location>
        <position position="528"/>
    </location>
    <ligand>
        <name>Zn(2+)</name>
        <dbReference type="ChEBI" id="CHEBI:29105"/>
        <label>1</label>
    </ligand>
</feature>
<keyword evidence="11" id="KW-1185">Reference proteome</keyword>
<dbReference type="GO" id="GO:0051603">
    <property type="term" value="P:proteolysis involved in protein catabolic process"/>
    <property type="evidence" value="ECO:0007669"/>
    <property type="project" value="TreeGrafter"/>
</dbReference>
<sequence>MGTLPYQTQPPSSSRNLPGYTWRLLLLGSLIVTGLFFQPWPLNRWLDNNFQAQCHGSVCAQPFPPANRSTYSDAYDSPEFKKRSALRLSGAVKIPTMSFDDMGPIHEDERWKPFPEMHQYLETTFPIVHAHAIREVVGGYSLVYTLEGSSSDLKPFMLMAHMDVVPALTALDHWTYPPFEGKIDGDWLYGRGAADCKNNLIGILSALEHLLESGWKPRRSIVLAFGQDEEISGHYGAASVGRHLTSRYGEQSFAMIVDEGGSGLDTVYGRDFAFPGVAEKGYLNAIITVEMAGGHSSVPTPHTSIGILSKIVSKLEDYEMFRPHIKRESPIWGYLNCVATYGKKSQVPTWIQEAVASTKPDFDSIAKSFAETSPPSRYLVQTSKVATIFNAGVKENAMAEAATVYFNNRINIFSSTSEVAQRYTELILPIAKQYSLSLQGKSYSQEPSIGNITIEWNDPLEPSPISPTTIDNVAWESFMKAVQASFGSGVITTPSGGTGNTDTRHFWNLTHNIYRWSPSRIGTRLNIHTVDEKIKIDTHIEGIRFYTELILIVDEATDAF</sequence>
<dbReference type="InParanoid" id="K5X946"/>
<feature type="active site" description="Proton acceptor" evidence="6">
    <location>
        <position position="229"/>
    </location>
</feature>
<evidence type="ECO:0000256" key="5">
    <source>
        <dbReference type="ARBA" id="ARBA00022833"/>
    </source>
</evidence>
<evidence type="ECO:0000313" key="10">
    <source>
        <dbReference type="EMBL" id="EKM79728.1"/>
    </source>
</evidence>
<feature type="transmembrane region" description="Helical" evidence="8">
    <location>
        <begin position="20"/>
        <end position="37"/>
    </location>
</feature>
<keyword evidence="5 7" id="KW-0862">Zinc</keyword>
<dbReference type="Proteomes" id="UP000008493">
    <property type="component" value="Unassembled WGS sequence"/>
</dbReference>
<dbReference type="EMBL" id="JH971389">
    <property type="protein sequence ID" value="EKM79728.1"/>
    <property type="molecule type" value="Genomic_DNA"/>
</dbReference>
<dbReference type="eggNOG" id="KOG2275">
    <property type="taxonomic scope" value="Eukaryota"/>
</dbReference>
<dbReference type="Pfam" id="PF01546">
    <property type="entry name" value="Peptidase_M20"/>
    <property type="match status" value="1"/>
</dbReference>
<dbReference type="OrthoDB" id="3064516at2759"/>
<accession>K5X946</accession>
<feature type="active site" evidence="6">
    <location>
        <position position="163"/>
    </location>
</feature>
<name>K5X946_AGABU</name>
<dbReference type="InterPro" id="IPR001261">
    <property type="entry name" value="ArgE/DapE_CS"/>
</dbReference>
<keyword evidence="8" id="KW-1133">Transmembrane helix</keyword>
<keyword evidence="2" id="KW-0645">Protease</keyword>
<organism evidence="10 11">
    <name type="scientific">Agaricus bisporus var. burnettii (strain JB137-S8 / ATCC MYA-4627 / FGSC 10392)</name>
    <name type="common">White button mushroom</name>
    <dbReference type="NCBI Taxonomy" id="597362"/>
    <lineage>
        <taxon>Eukaryota</taxon>
        <taxon>Fungi</taxon>
        <taxon>Dikarya</taxon>
        <taxon>Basidiomycota</taxon>
        <taxon>Agaricomycotina</taxon>
        <taxon>Agaricomycetes</taxon>
        <taxon>Agaricomycetidae</taxon>
        <taxon>Agaricales</taxon>
        <taxon>Agaricineae</taxon>
        <taxon>Agaricaceae</taxon>
        <taxon>Agaricus</taxon>
    </lineage>
</organism>
<keyword evidence="4" id="KW-0378">Hydrolase</keyword>